<feature type="transmembrane region" description="Helical" evidence="1">
    <location>
        <begin position="269"/>
        <end position="293"/>
    </location>
</feature>
<feature type="transmembrane region" description="Helical" evidence="1">
    <location>
        <begin position="330"/>
        <end position="348"/>
    </location>
</feature>
<feature type="transmembrane region" description="Helical" evidence="1">
    <location>
        <begin position="169"/>
        <end position="189"/>
    </location>
</feature>
<feature type="transmembrane region" description="Helical" evidence="1">
    <location>
        <begin position="144"/>
        <end position="162"/>
    </location>
</feature>
<gene>
    <name evidence="2" type="ORF">WMO64_13655</name>
</gene>
<comment type="caution">
    <text evidence="2">The sequence shown here is derived from an EMBL/GenBank/DDBJ whole genome shotgun (WGS) entry which is preliminary data.</text>
</comment>
<protein>
    <submittedName>
        <fullName evidence="2">YibE/F family protein</fullName>
    </submittedName>
</protein>
<dbReference type="PANTHER" id="PTHR41771">
    <property type="entry name" value="MEMBRANE PROTEIN-RELATED"/>
    <property type="match status" value="1"/>
</dbReference>
<dbReference type="RefSeq" id="WP_349232316.1">
    <property type="nucleotide sequence ID" value="NZ_JBBMFK010000026.1"/>
</dbReference>
<feature type="transmembrane region" description="Helical" evidence="1">
    <location>
        <begin position="21"/>
        <end position="41"/>
    </location>
</feature>
<evidence type="ECO:0000313" key="2">
    <source>
        <dbReference type="EMBL" id="MEQ2444507.1"/>
    </source>
</evidence>
<reference evidence="2 3" key="1">
    <citation type="submission" date="2024-03" db="EMBL/GenBank/DDBJ databases">
        <title>Human intestinal bacterial collection.</title>
        <authorList>
            <person name="Pauvert C."/>
            <person name="Hitch T.C.A."/>
            <person name="Clavel T."/>
        </authorList>
    </citation>
    <scope>NUCLEOTIDE SEQUENCE [LARGE SCALE GENOMIC DNA]</scope>
    <source>
        <strain evidence="2 3">CLA-AP-H29</strain>
    </source>
</reference>
<keyword evidence="3" id="KW-1185">Reference proteome</keyword>
<feature type="transmembrane region" description="Helical" evidence="1">
    <location>
        <begin position="220"/>
        <end position="241"/>
    </location>
</feature>
<keyword evidence="1" id="KW-1133">Transmembrane helix</keyword>
<dbReference type="InterPro" id="IPR012507">
    <property type="entry name" value="YibE_F"/>
</dbReference>
<keyword evidence="1" id="KW-0812">Transmembrane</keyword>
<dbReference type="EMBL" id="JBBMFK010000026">
    <property type="protein sequence ID" value="MEQ2444507.1"/>
    <property type="molecule type" value="Genomic_DNA"/>
</dbReference>
<feature type="transmembrane region" description="Helical" evidence="1">
    <location>
        <begin position="195"/>
        <end position="213"/>
    </location>
</feature>
<feature type="transmembrane region" description="Helical" evidence="1">
    <location>
        <begin position="368"/>
        <end position="391"/>
    </location>
</feature>
<evidence type="ECO:0000313" key="3">
    <source>
        <dbReference type="Proteomes" id="UP001464378"/>
    </source>
</evidence>
<dbReference type="PANTHER" id="PTHR41771:SF1">
    <property type="entry name" value="MEMBRANE PROTEIN"/>
    <property type="match status" value="1"/>
</dbReference>
<sequence length="397" mass="42088">MKKQDSSPRKLRLPHLTAGRIASIAASLLVLALLVGLGIYLNAPKPGDIPTSTSQMIFAVARVNDVLMDNAQADDWSEGRRLGTQLLELEICSGEHKGEFLEAYNYLNAYTNLDAKENTRLIVQLGYDDSGALYVVNIFNYDRWQVVGAFVLVFALVMVLVGGWKGVKALLGLLFTLACVWFLLLPMMLQGVPPIPATVAIIALTSAASLLLLDGPTLKTLCATLGCVGGVAVAGISAAVVGTLTPLNGFNTENAEALVLRAADGGLEISGLLVCGILISSMGAVMDVAMAIASSLHELHTHNPELSPLGLFRSGMNIGRDAMGTMANTLILAFAGSSLNTLLLFQVYDYPIMQLLNSDLMSLELLQGVAGSMGIILTVPIVAALSGYIMGRKRKQN</sequence>
<accession>A0ABV1EB40</accession>
<evidence type="ECO:0000256" key="1">
    <source>
        <dbReference type="SAM" id="Phobius"/>
    </source>
</evidence>
<dbReference type="Proteomes" id="UP001464378">
    <property type="component" value="Unassembled WGS sequence"/>
</dbReference>
<name>A0ABV1EB40_9FIRM</name>
<dbReference type="Pfam" id="PF07907">
    <property type="entry name" value="YibE_F"/>
    <property type="match status" value="1"/>
</dbReference>
<proteinExistence type="predicted"/>
<organism evidence="2 3">
    <name type="scientific">Pseudoflavonifractor intestinihominis</name>
    <dbReference type="NCBI Taxonomy" id="3133171"/>
    <lineage>
        <taxon>Bacteria</taxon>
        <taxon>Bacillati</taxon>
        <taxon>Bacillota</taxon>
        <taxon>Clostridia</taxon>
        <taxon>Eubacteriales</taxon>
        <taxon>Oscillospiraceae</taxon>
        <taxon>Pseudoflavonifractor</taxon>
    </lineage>
</organism>
<keyword evidence="1" id="KW-0472">Membrane</keyword>